<sequence>MSGVGELANAIQIITGAVHTIRLVYKAYNAIKDVDQQIDHLISICSLVEKHLSETRSLLLQRQKSPNQDEKRMDYYISVARLVTTVDKDLKDVERSITRPDRLPKPKLLARLLRSRPYKATDLALNLNENAMKRIETASVHLQWATSNLWRYERESPGAVDQDYFNGLRNLSQKFGSRTSTFSSEFEVMTPSLDISDPNSKERAEEYLRDIEQFNDSAFKIFNDVIIRTLHSGSQTPVEGWELCPVSEQPALVEPPPLETHVTLEELELRFNEAKKMAELALDQEFPDAAANYHAEAIKCYKELSKAGGPSISVKTKLESDYIGILIKCLQTGRRREGIKRLHDLAEEAKKLETAKPRQLDTSDLHRLRRDIGDLYLKLQMWEPAEHFLRLAIFESTFSQNYPSNKEEAKSIAWGIIQAYKHSSRLVEVGAFRKMLVSHLKDDPTVEPQEYRDTIAWCRKNNFDVDEMSTPPCSNKVDADGDFPLHKAVCDPNVSLEVLRQLASDRNAINARGKNKMTPLLMAVERGRLSAVQVLLEEGANLDLRTPETDMFETVLHVCKDVQIMRLLLEKIQSRRPSVAPSVIPHQSESTEDPQRIDINSQSPYIGTALHHACERDDWPIVEVLLFYGADPNAENYIRETPLILTCFNKGTRISTKKIVRALLNHGANVDHRDDYQRHARDGLEQKRFTPSDIRNLLQPTGLRSGSSSLRRGTETDSMASARHLSIDSLGLFSEASRDGSSST</sequence>
<keyword evidence="6" id="KW-1185">Reference proteome</keyword>
<dbReference type="SUPFAM" id="SSF48403">
    <property type="entry name" value="Ankyrin repeat"/>
    <property type="match status" value="1"/>
</dbReference>
<dbReference type="AlphaFoldDB" id="A0A9N9U825"/>
<evidence type="ECO:0000256" key="1">
    <source>
        <dbReference type="ARBA" id="ARBA00022737"/>
    </source>
</evidence>
<dbReference type="InterPro" id="IPR036770">
    <property type="entry name" value="Ankyrin_rpt-contain_sf"/>
</dbReference>
<name>A0A9N9U825_9HYPO</name>
<feature type="region of interest" description="Disordered" evidence="4">
    <location>
        <begin position="579"/>
        <end position="598"/>
    </location>
</feature>
<dbReference type="PANTHER" id="PTHR24171:SF8">
    <property type="entry name" value="BRCA1-ASSOCIATED RING DOMAIN PROTEIN 1"/>
    <property type="match status" value="1"/>
</dbReference>
<dbReference type="InterPro" id="IPR002110">
    <property type="entry name" value="Ankyrin_rpt"/>
</dbReference>
<evidence type="ECO:0000313" key="6">
    <source>
        <dbReference type="Proteomes" id="UP000754883"/>
    </source>
</evidence>
<dbReference type="Gene3D" id="1.25.40.20">
    <property type="entry name" value="Ankyrin repeat-containing domain"/>
    <property type="match status" value="2"/>
</dbReference>
<feature type="repeat" description="ANK" evidence="3">
    <location>
        <begin position="515"/>
        <end position="547"/>
    </location>
</feature>
<keyword evidence="2 3" id="KW-0040">ANK repeat</keyword>
<proteinExistence type="predicted"/>
<evidence type="ECO:0000256" key="3">
    <source>
        <dbReference type="PROSITE-ProRule" id="PRU00023"/>
    </source>
</evidence>
<dbReference type="GO" id="GO:0085020">
    <property type="term" value="P:protein K6-linked ubiquitination"/>
    <property type="evidence" value="ECO:0007669"/>
    <property type="project" value="TreeGrafter"/>
</dbReference>
<feature type="compositionally biased region" description="Low complexity" evidence="4">
    <location>
        <begin position="702"/>
        <end position="711"/>
    </location>
</feature>
<accession>A0A9N9U825</accession>
<dbReference type="PROSITE" id="PS50297">
    <property type="entry name" value="ANK_REP_REGION"/>
    <property type="match status" value="2"/>
</dbReference>
<gene>
    <name evidence="5" type="ORF">CBYS24578_00009042</name>
</gene>
<dbReference type="OrthoDB" id="539213at2759"/>
<comment type="caution">
    <text evidence="5">The sequence shown here is derived from an EMBL/GenBank/DDBJ whole genome shotgun (WGS) entry which is preliminary data.</text>
</comment>
<dbReference type="PANTHER" id="PTHR24171">
    <property type="entry name" value="ANKYRIN REPEAT DOMAIN-CONTAINING PROTEIN 39-RELATED"/>
    <property type="match status" value="1"/>
</dbReference>
<dbReference type="SMART" id="SM00248">
    <property type="entry name" value="ANK"/>
    <property type="match status" value="4"/>
</dbReference>
<dbReference type="PROSITE" id="PS50088">
    <property type="entry name" value="ANK_REPEAT"/>
    <property type="match status" value="2"/>
</dbReference>
<keyword evidence="1" id="KW-0677">Repeat</keyword>
<dbReference type="Pfam" id="PF12796">
    <property type="entry name" value="Ank_2"/>
    <property type="match status" value="2"/>
</dbReference>
<evidence type="ECO:0000313" key="5">
    <source>
        <dbReference type="EMBL" id="CAG9978006.1"/>
    </source>
</evidence>
<reference evidence="5" key="1">
    <citation type="submission" date="2021-10" db="EMBL/GenBank/DDBJ databases">
        <authorList>
            <person name="Piombo E."/>
        </authorList>
    </citation>
    <scope>NUCLEOTIDE SEQUENCE</scope>
</reference>
<evidence type="ECO:0000256" key="4">
    <source>
        <dbReference type="SAM" id="MobiDB-lite"/>
    </source>
</evidence>
<dbReference type="Proteomes" id="UP000754883">
    <property type="component" value="Unassembled WGS sequence"/>
</dbReference>
<dbReference type="EMBL" id="CABFNO020001298">
    <property type="protein sequence ID" value="CAG9978006.1"/>
    <property type="molecule type" value="Genomic_DNA"/>
</dbReference>
<evidence type="ECO:0000256" key="2">
    <source>
        <dbReference type="ARBA" id="ARBA00023043"/>
    </source>
</evidence>
<feature type="repeat" description="ANK" evidence="3">
    <location>
        <begin position="608"/>
        <end position="637"/>
    </location>
</feature>
<feature type="region of interest" description="Disordered" evidence="4">
    <location>
        <begin position="697"/>
        <end position="718"/>
    </location>
</feature>
<organism evidence="5 6">
    <name type="scientific">Clonostachys byssicola</name>
    <dbReference type="NCBI Taxonomy" id="160290"/>
    <lineage>
        <taxon>Eukaryota</taxon>
        <taxon>Fungi</taxon>
        <taxon>Dikarya</taxon>
        <taxon>Ascomycota</taxon>
        <taxon>Pezizomycotina</taxon>
        <taxon>Sordariomycetes</taxon>
        <taxon>Hypocreomycetidae</taxon>
        <taxon>Hypocreales</taxon>
        <taxon>Bionectriaceae</taxon>
        <taxon>Clonostachys</taxon>
    </lineage>
</organism>
<protein>
    <recommendedName>
        <fullName evidence="7">Ankyrin repeat protein</fullName>
    </recommendedName>
</protein>
<dbReference type="GO" id="GO:0004842">
    <property type="term" value="F:ubiquitin-protein transferase activity"/>
    <property type="evidence" value="ECO:0007669"/>
    <property type="project" value="TreeGrafter"/>
</dbReference>
<evidence type="ECO:0008006" key="7">
    <source>
        <dbReference type="Google" id="ProtNLM"/>
    </source>
</evidence>